<keyword evidence="2" id="KW-0176">Collagen</keyword>
<keyword evidence="3" id="KW-1185">Reference proteome</keyword>
<reference evidence="2 3" key="1">
    <citation type="submission" date="2019-04" db="EMBL/GenBank/DDBJ databases">
        <title>Draft genome of the big-headed turtle Platysternon megacephalum.</title>
        <authorList>
            <person name="Gong S."/>
        </authorList>
    </citation>
    <scope>NUCLEOTIDE SEQUENCE [LARGE SCALE GENOMIC DNA]</scope>
    <source>
        <strain evidence="2">DO16091913</strain>
        <tissue evidence="2">Muscle</tissue>
    </source>
</reference>
<feature type="compositionally biased region" description="Polar residues" evidence="1">
    <location>
        <begin position="66"/>
        <end position="80"/>
    </location>
</feature>
<comment type="caution">
    <text evidence="2">The sequence shown here is derived from an EMBL/GenBank/DDBJ whole genome shotgun (WGS) entry which is preliminary data.</text>
</comment>
<dbReference type="AlphaFoldDB" id="A0A4D9ENU3"/>
<name>A0A4D9ENU3_9SAUR</name>
<evidence type="ECO:0000256" key="1">
    <source>
        <dbReference type="SAM" id="MobiDB-lite"/>
    </source>
</evidence>
<sequence length="111" mass="12356">MIKSLGWDEECQANCTAAEEWDLAVMPEGEFLRDDHEPSLWGLGEDTAGRFRNTMPPFIIAKKAFSNTPDGPDSASSCTGESKRHLSPGRIRRFSLLYREEIPVCCVSSTC</sequence>
<reference evidence="2 3" key="2">
    <citation type="submission" date="2019-04" db="EMBL/GenBank/DDBJ databases">
        <title>The genome sequence of big-headed turtle.</title>
        <authorList>
            <person name="Gong S."/>
        </authorList>
    </citation>
    <scope>NUCLEOTIDE SEQUENCE [LARGE SCALE GENOMIC DNA]</scope>
    <source>
        <strain evidence="2">DO16091913</strain>
        <tissue evidence="2">Muscle</tissue>
    </source>
</reference>
<protein>
    <submittedName>
        <fullName evidence="2">Collagen alpha-6(VI) chain-like</fullName>
    </submittedName>
</protein>
<dbReference type="EMBL" id="QXTE01000025">
    <property type="protein sequence ID" value="TFK11996.1"/>
    <property type="molecule type" value="Genomic_DNA"/>
</dbReference>
<accession>A0A4D9ENU3</accession>
<evidence type="ECO:0000313" key="3">
    <source>
        <dbReference type="Proteomes" id="UP000297703"/>
    </source>
</evidence>
<gene>
    <name evidence="2" type="ORF">DR999_PMT04432</name>
</gene>
<dbReference type="Proteomes" id="UP000297703">
    <property type="component" value="Unassembled WGS sequence"/>
</dbReference>
<feature type="region of interest" description="Disordered" evidence="1">
    <location>
        <begin position="66"/>
        <end position="86"/>
    </location>
</feature>
<dbReference type="GO" id="GO:0005581">
    <property type="term" value="C:collagen trimer"/>
    <property type="evidence" value="ECO:0007669"/>
    <property type="project" value="UniProtKB-KW"/>
</dbReference>
<organism evidence="2 3">
    <name type="scientific">Platysternon megacephalum</name>
    <name type="common">big-headed turtle</name>
    <dbReference type="NCBI Taxonomy" id="55544"/>
    <lineage>
        <taxon>Eukaryota</taxon>
        <taxon>Metazoa</taxon>
        <taxon>Chordata</taxon>
        <taxon>Craniata</taxon>
        <taxon>Vertebrata</taxon>
        <taxon>Euteleostomi</taxon>
        <taxon>Archelosauria</taxon>
        <taxon>Testudinata</taxon>
        <taxon>Testudines</taxon>
        <taxon>Cryptodira</taxon>
        <taxon>Durocryptodira</taxon>
        <taxon>Testudinoidea</taxon>
        <taxon>Platysternidae</taxon>
        <taxon>Platysternon</taxon>
    </lineage>
</organism>
<evidence type="ECO:0000313" key="2">
    <source>
        <dbReference type="EMBL" id="TFK11996.1"/>
    </source>
</evidence>
<proteinExistence type="predicted"/>